<dbReference type="SUPFAM" id="SSF52540">
    <property type="entry name" value="P-loop containing nucleoside triphosphate hydrolases"/>
    <property type="match status" value="1"/>
</dbReference>
<dbReference type="GO" id="GO:0004550">
    <property type="term" value="F:nucleoside diphosphate kinase activity"/>
    <property type="evidence" value="ECO:0007669"/>
    <property type="project" value="TreeGrafter"/>
</dbReference>
<dbReference type="Proteomes" id="UP001214638">
    <property type="component" value="Unassembled WGS sequence"/>
</dbReference>
<gene>
    <name evidence="9" type="ORF">BdWA1_001826</name>
</gene>
<evidence type="ECO:0000256" key="7">
    <source>
        <dbReference type="ARBA" id="ARBA00022840"/>
    </source>
</evidence>
<dbReference type="GO" id="GO:0005634">
    <property type="term" value="C:nucleus"/>
    <property type="evidence" value="ECO:0007669"/>
    <property type="project" value="TreeGrafter"/>
</dbReference>
<evidence type="ECO:0000313" key="10">
    <source>
        <dbReference type="Proteomes" id="UP001214638"/>
    </source>
</evidence>
<evidence type="ECO:0000256" key="3">
    <source>
        <dbReference type="ARBA" id="ARBA00022679"/>
    </source>
</evidence>
<dbReference type="InterPro" id="IPR039430">
    <property type="entry name" value="Thymidylate_kin-like_dom"/>
</dbReference>
<comment type="similarity">
    <text evidence="1">Belongs to the thymidylate kinase family.</text>
</comment>
<sequence length="216" mass="25242">MEDKLLTGKLIAFEGIDRTGKSTQIQLLSQRLQALQIKHEIVRFPDRNNTIGSLIHQVLTCKEKSISKQTLHLLFSAERWYMYDKIVEYLSNGIHVILDRYAYAGIAYSTGAQNLDYNWTLHPDTGLVEPDIVFYMSMPPKFTKDRNEYGKELYEREDIQTRVFESYKRFSSLPYWTVIDANTDLNVIENEIYENVKNILSKNARKLSESKVNFQV</sequence>
<evidence type="ECO:0000256" key="1">
    <source>
        <dbReference type="ARBA" id="ARBA00009776"/>
    </source>
</evidence>
<reference evidence="9" key="1">
    <citation type="journal article" date="2023" name="Nat. Microbiol.">
        <title>Babesia duncani multi-omics identifies virulence factors and drug targets.</title>
        <authorList>
            <person name="Singh P."/>
            <person name="Lonardi S."/>
            <person name="Liang Q."/>
            <person name="Vydyam P."/>
            <person name="Khabirova E."/>
            <person name="Fang T."/>
            <person name="Gihaz S."/>
            <person name="Thekkiniath J."/>
            <person name="Munshi M."/>
            <person name="Abel S."/>
            <person name="Ciampossin L."/>
            <person name="Batugedara G."/>
            <person name="Gupta M."/>
            <person name="Lu X.M."/>
            <person name="Lenz T."/>
            <person name="Chakravarty S."/>
            <person name="Cornillot E."/>
            <person name="Hu Y."/>
            <person name="Ma W."/>
            <person name="Gonzalez L.M."/>
            <person name="Sanchez S."/>
            <person name="Estrada K."/>
            <person name="Sanchez-Flores A."/>
            <person name="Montero E."/>
            <person name="Harb O.S."/>
            <person name="Le Roch K.G."/>
            <person name="Mamoun C.B."/>
        </authorList>
    </citation>
    <scope>NUCLEOTIDE SEQUENCE</scope>
    <source>
        <strain evidence="9">WA1</strain>
    </source>
</reference>
<dbReference type="Pfam" id="PF02223">
    <property type="entry name" value="Thymidylate_kin"/>
    <property type="match status" value="1"/>
</dbReference>
<evidence type="ECO:0000259" key="8">
    <source>
        <dbReference type="Pfam" id="PF02223"/>
    </source>
</evidence>
<dbReference type="InterPro" id="IPR027417">
    <property type="entry name" value="P-loop_NTPase"/>
</dbReference>
<dbReference type="GO" id="GO:0005829">
    <property type="term" value="C:cytosol"/>
    <property type="evidence" value="ECO:0007669"/>
    <property type="project" value="TreeGrafter"/>
</dbReference>
<dbReference type="InterPro" id="IPR018094">
    <property type="entry name" value="Thymidylate_kinase"/>
</dbReference>
<dbReference type="GO" id="GO:0016787">
    <property type="term" value="F:hydrolase activity"/>
    <property type="evidence" value="ECO:0007669"/>
    <property type="project" value="UniProtKB-KW"/>
</dbReference>
<keyword evidence="4" id="KW-0545">Nucleotide biosynthesis</keyword>
<dbReference type="GO" id="GO:0004798">
    <property type="term" value="F:dTMP kinase activity"/>
    <property type="evidence" value="ECO:0007669"/>
    <property type="project" value="UniProtKB-EC"/>
</dbReference>
<dbReference type="KEGG" id="bdw:94336124"/>
<evidence type="ECO:0000256" key="4">
    <source>
        <dbReference type="ARBA" id="ARBA00022727"/>
    </source>
</evidence>
<dbReference type="NCBIfam" id="TIGR00041">
    <property type="entry name" value="DTMP_kinase"/>
    <property type="match status" value="1"/>
</dbReference>
<evidence type="ECO:0000313" key="9">
    <source>
        <dbReference type="EMBL" id="KAK2196579.1"/>
    </source>
</evidence>
<proteinExistence type="inferred from homology"/>
<dbReference type="GO" id="GO:0005524">
    <property type="term" value="F:ATP binding"/>
    <property type="evidence" value="ECO:0007669"/>
    <property type="project" value="UniProtKB-KW"/>
</dbReference>
<keyword evidence="3" id="KW-0808">Transferase</keyword>
<keyword evidence="5" id="KW-0547">Nucleotide-binding</keyword>
<evidence type="ECO:0000256" key="6">
    <source>
        <dbReference type="ARBA" id="ARBA00022777"/>
    </source>
</evidence>
<dbReference type="PANTHER" id="PTHR10344">
    <property type="entry name" value="THYMIDYLATE KINASE"/>
    <property type="match status" value="1"/>
</dbReference>
<name>A0AAD9PKW1_9APIC</name>
<dbReference type="GeneID" id="94336124"/>
<dbReference type="Gene3D" id="3.40.50.300">
    <property type="entry name" value="P-loop containing nucleotide triphosphate hydrolases"/>
    <property type="match status" value="1"/>
</dbReference>
<keyword evidence="6 9" id="KW-0418">Kinase</keyword>
<dbReference type="GO" id="GO:0006227">
    <property type="term" value="P:dUDP biosynthetic process"/>
    <property type="evidence" value="ECO:0007669"/>
    <property type="project" value="TreeGrafter"/>
</dbReference>
<dbReference type="GO" id="GO:0006233">
    <property type="term" value="P:dTDP biosynthetic process"/>
    <property type="evidence" value="ECO:0007669"/>
    <property type="project" value="InterPro"/>
</dbReference>
<comment type="caution">
    <text evidence="9">The sequence shown here is derived from an EMBL/GenBank/DDBJ whole genome shotgun (WGS) entry which is preliminary data.</text>
</comment>
<dbReference type="EC" id="2.7.4.9" evidence="2"/>
<protein>
    <recommendedName>
        <fullName evidence="2">dTMP kinase</fullName>
        <ecNumber evidence="2">2.7.4.9</ecNumber>
    </recommendedName>
</protein>
<organism evidence="9 10">
    <name type="scientific">Babesia duncani</name>
    <dbReference type="NCBI Taxonomy" id="323732"/>
    <lineage>
        <taxon>Eukaryota</taxon>
        <taxon>Sar</taxon>
        <taxon>Alveolata</taxon>
        <taxon>Apicomplexa</taxon>
        <taxon>Aconoidasida</taxon>
        <taxon>Piroplasmida</taxon>
        <taxon>Babesiidae</taxon>
        <taxon>Babesia</taxon>
    </lineage>
</organism>
<dbReference type="CDD" id="cd01672">
    <property type="entry name" value="TMPK"/>
    <property type="match status" value="1"/>
</dbReference>
<dbReference type="RefSeq" id="XP_067803421.1">
    <property type="nucleotide sequence ID" value="XM_067946857.1"/>
</dbReference>
<dbReference type="EMBL" id="JALLKP010000002">
    <property type="protein sequence ID" value="KAK2196579.1"/>
    <property type="molecule type" value="Genomic_DNA"/>
</dbReference>
<dbReference type="AlphaFoldDB" id="A0AAD9PKW1"/>
<keyword evidence="9" id="KW-0378">Hydrolase</keyword>
<dbReference type="GO" id="GO:0005739">
    <property type="term" value="C:mitochondrion"/>
    <property type="evidence" value="ECO:0007669"/>
    <property type="project" value="TreeGrafter"/>
</dbReference>
<keyword evidence="10" id="KW-1185">Reference proteome</keyword>
<accession>A0AAD9PKW1</accession>
<evidence type="ECO:0000256" key="5">
    <source>
        <dbReference type="ARBA" id="ARBA00022741"/>
    </source>
</evidence>
<keyword evidence="7" id="KW-0067">ATP-binding</keyword>
<evidence type="ECO:0000256" key="2">
    <source>
        <dbReference type="ARBA" id="ARBA00012980"/>
    </source>
</evidence>
<dbReference type="GO" id="GO:0006235">
    <property type="term" value="P:dTTP biosynthetic process"/>
    <property type="evidence" value="ECO:0007669"/>
    <property type="project" value="TreeGrafter"/>
</dbReference>
<feature type="domain" description="Thymidylate kinase-like" evidence="8">
    <location>
        <begin position="13"/>
        <end position="192"/>
    </location>
</feature>
<dbReference type="PANTHER" id="PTHR10344:SF1">
    <property type="entry name" value="THYMIDYLATE KINASE"/>
    <property type="match status" value="1"/>
</dbReference>
<dbReference type="HAMAP" id="MF_00165">
    <property type="entry name" value="Thymidylate_kinase"/>
    <property type="match status" value="1"/>
</dbReference>